<dbReference type="VEuPathDB" id="FungiDB:MAPG_10267"/>
<dbReference type="eggNOG" id="ENOG502SSXD">
    <property type="taxonomic scope" value="Eukaryota"/>
</dbReference>
<dbReference type="STRING" id="644358.A0A0C4EC53"/>
<sequence>MPSDPTMLEYSSDCYCCRIDTWLSNCAAADNDCAAADEAALNHQQKSRAVMPVTPPTSSARRSMSPSKRRRTETDDNRDDNRTLPPDGDPTPRPGRPVFEQRPVVILPPPDQRSIPASHSHVQSRGPRTESTGSGFSPTRKKRSTSPVKKPQDMRALSKPIKMKALSDPTRQLPPDMADLYGCIQNIVEFRNAFVPAEAREAVTRALQESGALTTSWPGYWFFSSPEGATGSDSQDRRAAAEAELAALLKLKATADECLEENVSETAWNMDVHSPILQLATAGSGVRRLVITTARIASEWLATGASASSVPETASASSVSSSSVSSSSVSSSSVSSSSAASSGRRPRLAAEGAGTNANAAVAAGKMVDFALVLSESERTPLGSAILDAVRAAPPDERSVNQSTYMPLTLRPLGISIETKASANVVEGRVQLGLWTAAWFARMQALVSARPARGMPTAMPVILVSESCWTLSFVCDRGVEFEFVYEIRIGDTRSLVGLYELLAVLRVLVRWMDTNLRAFFEDLFGVS</sequence>
<dbReference type="AlphaFoldDB" id="A0A0C4EC53"/>
<reference evidence="4" key="4">
    <citation type="journal article" date="2015" name="G3 (Bethesda)">
        <title>Genome sequences of three phytopathogenic species of the Magnaporthaceae family of fungi.</title>
        <authorList>
            <person name="Okagaki L.H."/>
            <person name="Nunes C.C."/>
            <person name="Sailsbery J."/>
            <person name="Clay B."/>
            <person name="Brown D."/>
            <person name="John T."/>
            <person name="Oh Y."/>
            <person name="Young N."/>
            <person name="Fitzgerald M."/>
            <person name="Haas B.J."/>
            <person name="Zeng Q."/>
            <person name="Young S."/>
            <person name="Adiconis X."/>
            <person name="Fan L."/>
            <person name="Levin J.Z."/>
            <person name="Mitchell T.K."/>
            <person name="Okubara P.A."/>
            <person name="Farman M.L."/>
            <person name="Kohn L.M."/>
            <person name="Birren B."/>
            <person name="Ma L.-J."/>
            <person name="Dean R.A."/>
        </authorList>
    </citation>
    <scope>NUCLEOTIDE SEQUENCE</scope>
    <source>
        <strain evidence="4">ATCC 64411 / 73-15</strain>
    </source>
</reference>
<evidence type="ECO:0000256" key="1">
    <source>
        <dbReference type="SAM" id="MobiDB-lite"/>
    </source>
</evidence>
<dbReference type="OMA" id="QRTIWRV"/>
<gene>
    <name evidence="3" type="ORF">MAPG_10267</name>
</gene>
<evidence type="ECO:0000313" key="3">
    <source>
        <dbReference type="EMBL" id="KLU90413.1"/>
    </source>
</evidence>
<organism evidence="4 5">
    <name type="scientific">Magnaporthiopsis poae (strain ATCC 64411 / 73-15)</name>
    <name type="common">Kentucky bluegrass fungus</name>
    <name type="synonym">Magnaporthe poae</name>
    <dbReference type="NCBI Taxonomy" id="644358"/>
    <lineage>
        <taxon>Eukaryota</taxon>
        <taxon>Fungi</taxon>
        <taxon>Dikarya</taxon>
        <taxon>Ascomycota</taxon>
        <taxon>Pezizomycotina</taxon>
        <taxon>Sordariomycetes</taxon>
        <taxon>Sordariomycetidae</taxon>
        <taxon>Magnaporthales</taxon>
        <taxon>Magnaporthaceae</taxon>
        <taxon>Magnaporthiopsis</taxon>
    </lineage>
</organism>
<evidence type="ECO:0000259" key="2">
    <source>
        <dbReference type="Pfam" id="PF20516"/>
    </source>
</evidence>
<feature type="region of interest" description="Disordered" evidence="1">
    <location>
        <begin position="317"/>
        <end position="352"/>
    </location>
</feature>
<dbReference type="InterPro" id="IPR046797">
    <property type="entry name" value="PDDEXK_12"/>
</dbReference>
<proteinExistence type="predicted"/>
<evidence type="ECO:0000313" key="4">
    <source>
        <dbReference type="EnsemblFungi" id="MAPG_10267T0"/>
    </source>
</evidence>
<feature type="compositionally biased region" description="Basic and acidic residues" evidence="1">
    <location>
        <begin position="72"/>
        <end position="82"/>
    </location>
</feature>
<feature type="compositionally biased region" description="Low complexity" evidence="1">
    <location>
        <begin position="317"/>
        <end position="342"/>
    </location>
</feature>
<dbReference type="EMBL" id="GL876975">
    <property type="protein sequence ID" value="KLU90413.1"/>
    <property type="molecule type" value="Genomic_DNA"/>
</dbReference>
<dbReference type="OrthoDB" id="5244165at2759"/>
<name>A0A0C4EC53_MAGP6</name>
<feature type="region of interest" description="Disordered" evidence="1">
    <location>
        <begin position="42"/>
        <end position="157"/>
    </location>
</feature>
<reference evidence="3" key="1">
    <citation type="submission" date="2010-05" db="EMBL/GenBank/DDBJ databases">
        <title>The Genome Sequence of Magnaporthe poae strain ATCC 64411.</title>
        <authorList>
            <consortium name="The Broad Institute Genome Sequencing Platform"/>
            <consortium name="Broad Institute Genome Sequencing Center for Infectious Disease"/>
            <person name="Ma L.-J."/>
            <person name="Dead R."/>
            <person name="Young S."/>
            <person name="Zeng Q."/>
            <person name="Koehrsen M."/>
            <person name="Alvarado L."/>
            <person name="Berlin A."/>
            <person name="Chapman S.B."/>
            <person name="Chen Z."/>
            <person name="Freedman E."/>
            <person name="Gellesch M."/>
            <person name="Goldberg J."/>
            <person name="Griggs A."/>
            <person name="Gujja S."/>
            <person name="Heilman E.R."/>
            <person name="Heiman D."/>
            <person name="Hepburn T."/>
            <person name="Howarth C."/>
            <person name="Jen D."/>
            <person name="Larson L."/>
            <person name="Mehta T."/>
            <person name="Neiman D."/>
            <person name="Pearson M."/>
            <person name="Roberts A."/>
            <person name="Saif S."/>
            <person name="Shea T."/>
            <person name="Shenoy N."/>
            <person name="Sisk P."/>
            <person name="Stolte C."/>
            <person name="Sykes S."/>
            <person name="Walk T."/>
            <person name="White J."/>
            <person name="Yandava C."/>
            <person name="Haas B."/>
            <person name="Nusbaum C."/>
            <person name="Birren B."/>
        </authorList>
    </citation>
    <scope>NUCLEOTIDE SEQUENCE</scope>
    <source>
        <strain evidence="3">ATCC 64411</strain>
    </source>
</reference>
<protein>
    <recommendedName>
        <fullName evidence="2">PD-(D/E)XK nuclease-like domain-containing protein</fullName>
    </recommendedName>
</protein>
<keyword evidence="5" id="KW-1185">Reference proteome</keyword>
<feature type="domain" description="PD-(D/E)XK nuclease-like" evidence="2">
    <location>
        <begin position="233"/>
        <end position="514"/>
    </location>
</feature>
<reference evidence="5" key="2">
    <citation type="submission" date="2010-05" db="EMBL/GenBank/DDBJ databases">
        <title>The genome sequence of Magnaporthe poae strain ATCC 64411.</title>
        <authorList>
            <person name="Ma L.-J."/>
            <person name="Dead R."/>
            <person name="Young S."/>
            <person name="Zeng Q."/>
            <person name="Koehrsen M."/>
            <person name="Alvarado L."/>
            <person name="Berlin A."/>
            <person name="Chapman S.B."/>
            <person name="Chen Z."/>
            <person name="Freedman E."/>
            <person name="Gellesch M."/>
            <person name="Goldberg J."/>
            <person name="Griggs A."/>
            <person name="Gujja S."/>
            <person name="Heilman E.R."/>
            <person name="Heiman D."/>
            <person name="Hepburn T."/>
            <person name="Howarth C."/>
            <person name="Jen D."/>
            <person name="Larson L."/>
            <person name="Mehta T."/>
            <person name="Neiman D."/>
            <person name="Pearson M."/>
            <person name="Roberts A."/>
            <person name="Saif S."/>
            <person name="Shea T."/>
            <person name="Shenoy N."/>
            <person name="Sisk P."/>
            <person name="Stolte C."/>
            <person name="Sykes S."/>
            <person name="Walk T."/>
            <person name="White J."/>
            <person name="Yandava C."/>
            <person name="Haas B."/>
            <person name="Nusbaum C."/>
            <person name="Birren B."/>
        </authorList>
    </citation>
    <scope>NUCLEOTIDE SEQUENCE [LARGE SCALE GENOMIC DNA]</scope>
    <source>
        <strain evidence="5">ATCC 64411 / 73-15</strain>
    </source>
</reference>
<dbReference type="Pfam" id="PF20516">
    <property type="entry name" value="PDDEXK_12"/>
    <property type="match status" value="1"/>
</dbReference>
<feature type="compositionally biased region" description="Polar residues" evidence="1">
    <location>
        <begin position="56"/>
        <end position="66"/>
    </location>
</feature>
<accession>A0A0C4EC53</accession>
<reference evidence="4" key="5">
    <citation type="submission" date="2015-06" db="UniProtKB">
        <authorList>
            <consortium name="EnsemblFungi"/>
        </authorList>
    </citation>
    <scope>IDENTIFICATION</scope>
    <source>
        <strain evidence="4">ATCC 64411</strain>
    </source>
</reference>
<dbReference type="EnsemblFungi" id="MAPG_10267T0">
    <property type="protein sequence ID" value="MAPG_10267T0"/>
    <property type="gene ID" value="MAPG_10267"/>
</dbReference>
<dbReference type="EMBL" id="ADBL01002296">
    <property type="status" value="NOT_ANNOTATED_CDS"/>
    <property type="molecule type" value="Genomic_DNA"/>
</dbReference>
<reference evidence="3" key="3">
    <citation type="submission" date="2011-03" db="EMBL/GenBank/DDBJ databases">
        <title>Annotation of Magnaporthe poae ATCC 64411.</title>
        <authorList>
            <person name="Ma L.-J."/>
            <person name="Dead R."/>
            <person name="Young S.K."/>
            <person name="Zeng Q."/>
            <person name="Gargeya S."/>
            <person name="Fitzgerald M."/>
            <person name="Haas B."/>
            <person name="Abouelleil A."/>
            <person name="Alvarado L."/>
            <person name="Arachchi H.M."/>
            <person name="Berlin A."/>
            <person name="Brown A."/>
            <person name="Chapman S.B."/>
            <person name="Chen Z."/>
            <person name="Dunbar C."/>
            <person name="Freedman E."/>
            <person name="Gearin G."/>
            <person name="Gellesch M."/>
            <person name="Goldberg J."/>
            <person name="Griggs A."/>
            <person name="Gujja S."/>
            <person name="Heiman D."/>
            <person name="Howarth C."/>
            <person name="Larson L."/>
            <person name="Lui A."/>
            <person name="MacDonald P.J.P."/>
            <person name="Mehta T."/>
            <person name="Montmayeur A."/>
            <person name="Murphy C."/>
            <person name="Neiman D."/>
            <person name="Pearson M."/>
            <person name="Priest M."/>
            <person name="Roberts A."/>
            <person name="Saif S."/>
            <person name="Shea T."/>
            <person name="Shenoy N."/>
            <person name="Sisk P."/>
            <person name="Stolte C."/>
            <person name="Sykes S."/>
            <person name="Yandava C."/>
            <person name="Wortman J."/>
            <person name="Nusbaum C."/>
            <person name="Birren B."/>
        </authorList>
    </citation>
    <scope>NUCLEOTIDE SEQUENCE</scope>
    <source>
        <strain evidence="3">ATCC 64411</strain>
    </source>
</reference>
<evidence type="ECO:0000313" key="5">
    <source>
        <dbReference type="Proteomes" id="UP000011715"/>
    </source>
</evidence>
<dbReference type="Proteomes" id="UP000011715">
    <property type="component" value="Unassembled WGS sequence"/>
</dbReference>